<sequence>MDQADESYGSRPPTAQKGRKPSLRDAPATAPAKIDEETESVEKYGKNTEIVMENKKPKTRDREKGCSIVGGEAEEQKMFHHPSQNPPDRGLEHPEDIREEDGVDLGSCIHLYGTFELAKEPNFSPKLNKKYSFYRLHTSVQTAKAKQAAIYQKRRKKEERRTKRTVFADSTDRKFHTSLNKP</sequence>
<comment type="caution">
    <text evidence="2">The sequence shown here is derived from an EMBL/GenBank/DDBJ whole genome shotgun (WGS) entry which is preliminary data.</text>
</comment>
<evidence type="ECO:0000256" key="1">
    <source>
        <dbReference type="SAM" id="MobiDB-lite"/>
    </source>
</evidence>
<dbReference type="EMBL" id="JAINDJ010000007">
    <property type="protein sequence ID" value="KAG9443175.1"/>
    <property type="molecule type" value="Genomic_DNA"/>
</dbReference>
<feature type="compositionally biased region" description="Basic and acidic residues" evidence="1">
    <location>
        <begin position="40"/>
        <end position="65"/>
    </location>
</feature>
<name>A0AAV7E2L7_ARIFI</name>
<organism evidence="2 3">
    <name type="scientific">Aristolochia fimbriata</name>
    <name type="common">White veined hardy Dutchman's pipe vine</name>
    <dbReference type="NCBI Taxonomy" id="158543"/>
    <lineage>
        <taxon>Eukaryota</taxon>
        <taxon>Viridiplantae</taxon>
        <taxon>Streptophyta</taxon>
        <taxon>Embryophyta</taxon>
        <taxon>Tracheophyta</taxon>
        <taxon>Spermatophyta</taxon>
        <taxon>Magnoliopsida</taxon>
        <taxon>Magnoliidae</taxon>
        <taxon>Piperales</taxon>
        <taxon>Aristolochiaceae</taxon>
        <taxon>Aristolochia</taxon>
    </lineage>
</organism>
<evidence type="ECO:0000313" key="3">
    <source>
        <dbReference type="Proteomes" id="UP000825729"/>
    </source>
</evidence>
<evidence type="ECO:0000313" key="2">
    <source>
        <dbReference type="EMBL" id="KAG9443175.1"/>
    </source>
</evidence>
<protein>
    <submittedName>
        <fullName evidence="2">Uncharacterized protein</fullName>
    </submittedName>
</protein>
<reference evidence="2 3" key="1">
    <citation type="submission" date="2021-07" db="EMBL/GenBank/DDBJ databases">
        <title>The Aristolochia fimbriata genome: insights into angiosperm evolution, floral development and chemical biosynthesis.</title>
        <authorList>
            <person name="Jiao Y."/>
        </authorList>
    </citation>
    <scope>NUCLEOTIDE SEQUENCE [LARGE SCALE GENOMIC DNA]</scope>
    <source>
        <strain evidence="2">IBCAS-2021</strain>
        <tissue evidence="2">Leaf</tissue>
    </source>
</reference>
<feature type="region of interest" description="Disordered" evidence="1">
    <location>
        <begin position="1"/>
        <end position="95"/>
    </location>
</feature>
<keyword evidence="3" id="KW-1185">Reference proteome</keyword>
<dbReference type="AlphaFoldDB" id="A0AAV7E2L7"/>
<feature type="region of interest" description="Disordered" evidence="1">
    <location>
        <begin position="149"/>
        <end position="182"/>
    </location>
</feature>
<feature type="compositionally biased region" description="Basic residues" evidence="1">
    <location>
        <begin position="152"/>
        <end position="164"/>
    </location>
</feature>
<gene>
    <name evidence="2" type="ORF">H6P81_019029</name>
</gene>
<accession>A0AAV7E2L7</accession>
<proteinExistence type="predicted"/>
<dbReference type="Proteomes" id="UP000825729">
    <property type="component" value="Unassembled WGS sequence"/>
</dbReference>